<dbReference type="RefSeq" id="WP_241542764.1">
    <property type="nucleotide sequence ID" value="NZ_CAWQWN010000001.1"/>
</dbReference>
<feature type="transmembrane region" description="Helical" evidence="1">
    <location>
        <begin position="485"/>
        <end position="507"/>
    </location>
</feature>
<dbReference type="Pfam" id="PF13163">
    <property type="entry name" value="DUF3999"/>
    <property type="match status" value="1"/>
</dbReference>
<dbReference type="Proteomes" id="UP000829116">
    <property type="component" value="Chromosome"/>
</dbReference>
<keyword evidence="1" id="KW-0472">Membrane</keyword>
<protein>
    <submittedName>
        <fullName evidence="3">DUF3999 domain-containing protein</fullName>
    </submittedName>
</protein>
<keyword evidence="1" id="KW-1133">Transmembrane helix</keyword>
<gene>
    <name evidence="3" type="ORF">MNY72_06530</name>
</gene>
<name>A0A9Q8V5R7_9GAMM</name>
<dbReference type="InterPro" id="IPR025060">
    <property type="entry name" value="DUF3999"/>
</dbReference>
<keyword evidence="2" id="KW-0732">Signal</keyword>
<reference evidence="3" key="1">
    <citation type="submission" date="2022-03" db="EMBL/GenBank/DDBJ databases">
        <title>ESBL-producing Moellerella wisconsensis and Escherichia marmotae isolated from wild game meat.</title>
        <authorList>
            <person name="Biggel M."/>
        </authorList>
    </citation>
    <scope>NUCLEOTIDE SEQUENCE</scope>
    <source>
        <strain evidence="3">W51</strain>
    </source>
</reference>
<feature type="signal peptide" evidence="2">
    <location>
        <begin position="1"/>
        <end position="28"/>
    </location>
</feature>
<evidence type="ECO:0000256" key="2">
    <source>
        <dbReference type="SAM" id="SignalP"/>
    </source>
</evidence>
<dbReference type="AlphaFoldDB" id="A0A9Q8V5R7"/>
<feature type="chain" id="PRO_5040132180" evidence="2">
    <location>
        <begin position="29"/>
        <end position="517"/>
    </location>
</feature>
<accession>A0A9Q8V5R7</accession>
<evidence type="ECO:0000256" key="1">
    <source>
        <dbReference type="SAM" id="Phobius"/>
    </source>
</evidence>
<proteinExistence type="predicted"/>
<organism evidence="3 4">
    <name type="scientific">Moellerella wisconsensis</name>
    <dbReference type="NCBI Taxonomy" id="158849"/>
    <lineage>
        <taxon>Bacteria</taxon>
        <taxon>Pseudomonadati</taxon>
        <taxon>Pseudomonadota</taxon>
        <taxon>Gammaproteobacteria</taxon>
        <taxon>Enterobacterales</taxon>
        <taxon>Morganellaceae</taxon>
        <taxon>Moellerella</taxon>
    </lineage>
</organism>
<evidence type="ECO:0000313" key="4">
    <source>
        <dbReference type="Proteomes" id="UP000829116"/>
    </source>
</evidence>
<evidence type="ECO:0000313" key="3">
    <source>
        <dbReference type="EMBL" id="UNH31941.1"/>
    </source>
</evidence>
<keyword evidence="1" id="KW-0812">Transmembrane</keyword>
<dbReference type="EMBL" id="CP093245">
    <property type="protein sequence ID" value="UNH31941.1"/>
    <property type="molecule type" value="Genomic_DNA"/>
</dbReference>
<sequence length="517" mass="58263">MPKSRIMFSALIRLLMSLSMMFTLSAVADETNATSRMVYDFYQGAELTTPKIPISNSSINNTSINNSPINNSSINKPLVTQYTDAFYWLQLPEQAYLNSAYPDSLQDISVFNSAGEEIPFSLFKHSTENSVQAPIKFMLYPVQTQFITNNSVTDNKPQLEINTENGIWLKVSGAMIEPHADVNNQAYLLVAQDEKELATSLDQLIINWSSITDNWQAKATVYSSSDKKNWTQLASNVPLMELTSVDGKLISRNIVLNKQVQSAYWLLVIDTDKSQSAPKITSVNGISQHKNVQARQQVFKFKQTNEGETRNEVTYRLPTEQLISSLKITLQQKNQVLPIKIDYQSHADGPWIHLGNYVVYSLEGHDLQKYSLPITVNNLIIRKMRITALRGGWGEHPPYVSGTRDGMNIIFNAQGVAPYLLVWGNINAQNGSLSLTELLASSLTPQQVMAQFNQIEEDKNIIELGGADRLKNKNNLANDTKWQHYILWSILCLGILILGFFCWRLLIDFKRQSPSGD</sequence>